<dbReference type="RefSeq" id="WP_249698102.1">
    <property type="nucleotide sequence ID" value="NZ_JAMFLX010000004.1"/>
</dbReference>
<dbReference type="InterPro" id="IPR000719">
    <property type="entry name" value="Prot_kinase_dom"/>
</dbReference>
<dbReference type="Gene3D" id="3.30.200.20">
    <property type="entry name" value="Phosphorylase Kinase, domain 1"/>
    <property type="match status" value="1"/>
</dbReference>
<feature type="domain" description="Protein kinase" evidence="2">
    <location>
        <begin position="67"/>
        <end position="388"/>
    </location>
</feature>
<dbReference type="Gene3D" id="1.10.510.10">
    <property type="entry name" value="Transferase(Phosphotransferase) domain 1"/>
    <property type="match status" value="2"/>
</dbReference>
<dbReference type="SMART" id="SM00220">
    <property type="entry name" value="S_TKc"/>
    <property type="match status" value="2"/>
</dbReference>
<dbReference type="InterPro" id="IPR008271">
    <property type="entry name" value="Ser/Thr_kinase_AS"/>
</dbReference>
<dbReference type="EMBL" id="JAMFLX010000004">
    <property type="protein sequence ID" value="MCL6269174.1"/>
    <property type="molecule type" value="Genomic_DNA"/>
</dbReference>
<reference evidence="3 4" key="1">
    <citation type="submission" date="2022-05" db="EMBL/GenBank/DDBJ databases">
        <authorList>
            <person name="Park J.-S."/>
        </authorList>
    </citation>
    <scope>NUCLEOTIDE SEQUENCE [LARGE SCALE GENOMIC DNA]</scope>
    <source>
        <strain evidence="3 4">2012CJ34-2</strain>
    </source>
</reference>
<feature type="domain" description="Protein kinase" evidence="2">
    <location>
        <begin position="428"/>
        <end position="725"/>
    </location>
</feature>
<dbReference type="Pfam" id="PF00069">
    <property type="entry name" value="Pkinase"/>
    <property type="match status" value="2"/>
</dbReference>
<proteinExistence type="predicted"/>
<dbReference type="PROSITE" id="PS50011">
    <property type="entry name" value="PROTEIN_KINASE_DOM"/>
    <property type="match status" value="2"/>
</dbReference>
<keyword evidence="3" id="KW-0418">Kinase</keyword>
<gene>
    <name evidence="3" type="ORF">M3P05_04350</name>
</gene>
<protein>
    <submittedName>
        <fullName evidence="3">Protein kinase</fullName>
    </submittedName>
</protein>
<name>A0ABT0PCU7_9GAMM</name>
<evidence type="ECO:0000313" key="4">
    <source>
        <dbReference type="Proteomes" id="UP001203338"/>
    </source>
</evidence>
<sequence>MEASATCHTTTSFSPPPAKAQPSNGTKPTQPIASIAAETSCRFQNQVFSKPIESRSIQTYLDNHVKMTHSRVIGGGSTGNTSIWLDADGESYAVKIIEKGPKMYSLLKGEFYALLFKHKNIARTHAVVFQRDNQFYLVTEKNYQEEFKKNSNITGDTSGTEPDIAAVISEFVPGKQLFPAYIPRADYLDKVIDIMIQLCEALAYLHQMGVVHCDVHSGNCLYDQETGIVKLVDFEGARYLNRGEDPDAIVAPLNYAAPEALLDREGQGKSLYSTSTDLWGAGAILIEILTENMPGDYSTTSKQFTHFKVSTVTPQVIPTVTVECVKAFANLGVANKMNVIACAAAHNFHHICRQKEFGALARLATDLTAYHPSHRPTAIETITRLKNIRATPPTEGVAAIPDWLQNKQLSEPISVGKLDTYLKKIMGMNYVHDIGSGQSGIVSEWSGPDQKKYVVKIFKHEHEFNELNALQLKHISIVRTFAMICQIDRGFYIITEDDFHNKKYGEIGFGFFKTAAVIAELVPSKNLGQLINSPDIDLEAMINISIQLCDALRYIHEQHQLIHCDVKADNVLYDKETGEIKLIDFNSSRLLHDSSPPGLRGTLTNLAPEVIHDFPGPSTDIWGVGATIMHLLTTKPPGLFDRETSTLLEIFPEEEGMHCIQKRILNFAETSFDEKVKLIMDSMEDDPDNDPPKFPDFVDIIVELLNKDPAGRPILADIITKLKQLKDMSDTEVVEKKSTKPPQGTIPPYLGLGLQQDDFKDMSPCTPTQCTDHQLNDQYQVIV</sequence>
<dbReference type="PANTHER" id="PTHR44167:SF24">
    <property type="entry name" value="SERINE_THREONINE-PROTEIN KINASE CHK2"/>
    <property type="match status" value="1"/>
</dbReference>
<comment type="caution">
    <text evidence="3">The sequence shown here is derived from an EMBL/GenBank/DDBJ whole genome shotgun (WGS) entry which is preliminary data.</text>
</comment>
<organism evidence="3 4">
    <name type="scientific">Parendozoicomonas callyspongiae</name>
    <dbReference type="NCBI Taxonomy" id="2942213"/>
    <lineage>
        <taxon>Bacteria</taxon>
        <taxon>Pseudomonadati</taxon>
        <taxon>Pseudomonadota</taxon>
        <taxon>Gammaproteobacteria</taxon>
        <taxon>Oceanospirillales</taxon>
        <taxon>Endozoicomonadaceae</taxon>
        <taxon>Parendozoicomonas</taxon>
    </lineage>
</organism>
<dbReference type="PANTHER" id="PTHR44167">
    <property type="entry name" value="OVARIAN-SPECIFIC SERINE/THREONINE-PROTEIN KINASE LOK-RELATED"/>
    <property type="match status" value="1"/>
</dbReference>
<evidence type="ECO:0000313" key="3">
    <source>
        <dbReference type="EMBL" id="MCL6269174.1"/>
    </source>
</evidence>
<evidence type="ECO:0000259" key="2">
    <source>
        <dbReference type="PROSITE" id="PS50011"/>
    </source>
</evidence>
<feature type="region of interest" description="Disordered" evidence="1">
    <location>
        <begin position="1"/>
        <end position="30"/>
    </location>
</feature>
<keyword evidence="4" id="KW-1185">Reference proteome</keyword>
<dbReference type="InterPro" id="IPR011009">
    <property type="entry name" value="Kinase-like_dom_sf"/>
</dbReference>
<feature type="compositionally biased region" description="Polar residues" evidence="1">
    <location>
        <begin position="1"/>
        <end position="13"/>
    </location>
</feature>
<dbReference type="PROSITE" id="PS00108">
    <property type="entry name" value="PROTEIN_KINASE_ST"/>
    <property type="match status" value="1"/>
</dbReference>
<dbReference type="SUPFAM" id="SSF56112">
    <property type="entry name" value="Protein kinase-like (PK-like)"/>
    <property type="match status" value="2"/>
</dbReference>
<keyword evidence="3" id="KW-0808">Transferase</keyword>
<dbReference type="Proteomes" id="UP001203338">
    <property type="component" value="Unassembled WGS sequence"/>
</dbReference>
<dbReference type="GO" id="GO:0016301">
    <property type="term" value="F:kinase activity"/>
    <property type="evidence" value="ECO:0007669"/>
    <property type="project" value="UniProtKB-KW"/>
</dbReference>
<accession>A0ABT0PCU7</accession>
<feature type="compositionally biased region" description="Polar residues" evidence="1">
    <location>
        <begin position="21"/>
        <end position="30"/>
    </location>
</feature>
<evidence type="ECO:0000256" key="1">
    <source>
        <dbReference type="SAM" id="MobiDB-lite"/>
    </source>
</evidence>